<organism evidence="1 2">
    <name type="scientific">Candidatus Terrybacteria bacterium RIFCSPLOWO2_01_FULL_40_23</name>
    <dbReference type="NCBI Taxonomy" id="1802366"/>
    <lineage>
        <taxon>Bacteria</taxon>
        <taxon>Candidatus Terryibacteriota</taxon>
    </lineage>
</organism>
<comment type="caution">
    <text evidence="1">The sequence shown here is derived from an EMBL/GenBank/DDBJ whole genome shotgun (WGS) entry which is preliminary data.</text>
</comment>
<sequence length="181" mass="19529">MGSFIAGVLGMVPSWQAINESIASKRNVEKTVRDLEMYFASFDTLKKDIKNNITLETCNRLNNIAPNGNDLPQLMLQFNSLALAHNAQLLGLSVREPIAISENPGALKKSVLNAVIPVSLDNSMAFLDSIYHIERLVDVGSVKITALANTNTSDTPTAAINNLDAVIYSAGRPLDCASLTK</sequence>
<reference evidence="1 2" key="1">
    <citation type="journal article" date="2016" name="Nat. Commun.">
        <title>Thousands of microbial genomes shed light on interconnected biogeochemical processes in an aquifer system.</title>
        <authorList>
            <person name="Anantharaman K."/>
            <person name="Brown C.T."/>
            <person name="Hug L.A."/>
            <person name="Sharon I."/>
            <person name="Castelle C.J."/>
            <person name="Probst A.J."/>
            <person name="Thomas B.C."/>
            <person name="Singh A."/>
            <person name="Wilkins M.J."/>
            <person name="Karaoz U."/>
            <person name="Brodie E.L."/>
            <person name="Williams K.H."/>
            <person name="Hubbard S.S."/>
            <person name="Banfield J.F."/>
        </authorList>
    </citation>
    <scope>NUCLEOTIDE SEQUENCE [LARGE SCALE GENOMIC DNA]</scope>
</reference>
<protein>
    <submittedName>
        <fullName evidence="1">Uncharacterized protein</fullName>
    </submittedName>
</protein>
<dbReference type="Proteomes" id="UP000176951">
    <property type="component" value="Unassembled WGS sequence"/>
</dbReference>
<gene>
    <name evidence="1" type="ORF">A3A97_02250</name>
</gene>
<evidence type="ECO:0000313" key="1">
    <source>
        <dbReference type="EMBL" id="OHA50729.1"/>
    </source>
</evidence>
<dbReference type="EMBL" id="MHSW01000030">
    <property type="protein sequence ID" value="OHA50729.1"/>
    <property type="molecule type" value="Genomic_DNA"/>
</dbReference>
<accession>A0A1G2PSJ9</accession>
<evidence type="ECO:0000313" key="2">
    <source>
        <dbReference type="Proteomes" id="UP000176951"/>
    </source>
</evidence>
<name>A0A1G2PSJ9_9BACT</name>
<proteinExistence type="predicted"/>
<dbReference type="AlphaFoldDB" id="A0A1G2PSJ9"/>